<keyword evidence="1 3" id="KW-0820">tRNA-binding</keyword>
<dbReference type="PANTHER" id="PTHR11586:SF47">
    <property type="entry name" value="NUCLEIC ACID-BINDING, OB-FOLD-LIKE PROTEIN"/>
    <property type="match status" value="1"/>
</dbReference>
<name>A0AAV6WNA4_9LAMI</name>
<dbReference type="SUPFAM" id="SSF50249">
    <property type="entry name" value="Nucleic acid-binding proteins"/>
    <property type="match status" value="1"/>
</dbReference>
<feature type="domain" description="TRNA-binding" evidence="4">
    <location>
        <begin position="94"/>
        <end position="197"/>
    </location>
</feature>
<dbReference type="EMBL" id="WHWC01000014">
    <property type="protein sequence ID" value="KAG8369334.1"/>
    <property type="molecule type" value="Genomic_DNA"/>
</dbReference>
<evidence type="ECO:0000256" key="2">
    <source>
        <dbReference type="ARBA" id="ARBA00022884"/>
    </source>
</evidence>
<dbReference type="CDD" id="cd02799">
    <property type="entry name" value="tRNA_bind_EMAP-II_like"/>
    <property type="match status" value="1"/>
</dbReference>
<evidence type="ECO:0000256" key="3">
    <source>
        <dbReference type="PROSITE-ProRule" id="PRU00209"/>
    </source>
</evidence>
<dbReference type="Proteomes" id="UP000826271">
    <property type="component" value="Unassembled WGS sequence"/>
</dbReference>
<dbReference type="InterPro" id="IPR051270">
    <property type="entry name" value="Tyrosine-tRNA_ligase_regulator"/>
</dbReference>
<proteinExistence type="predicted"/>
<dbReference type="AlphaFoldDB" id="A0AAV6WNA4"/>
<dbReference type="InterPro" id="IPR012340">
    <property type="entry name" value="NA-bd_OB-fold"/>
</dbReference>
<comment type="caution">
    <text evidence="5">The sequence shown here is derived from an EMBL/GenBank/DDBJ whole genome shotgun (WGS) entry which is preliminary data.</text>
</comment>
<dbReference type="PANTHER" id="PTHR11586">
    <property type="entry name" value="TRNA-AMINOACYLATION COFACTOR ARC1 FAMILY MEMBER"/>
    <property type="match status" value="1"/>
</dbReference>
<keyword evidence="6" id="KW-1185">Reference proteome</keyword>
<dbReference type="PROSITE" id="PS50886">
    <property type="entry name" value="TRBD"/>
    <property type="match status" value="1"/>
</dbReference>
<protein>
    <recommendedName>
        <fullName evidence="4">tRNA-binding domain-containing protein</fullName>
    </recommendedName>
</protein>
<evidence type="ECO:0000259" key="4">
    <source>
        <dbReference type="PROSITE" id="PS50886"/>
    </source>
</evidence>
<gene>
    <name evidence="5" type="ORF">BUALT_Bualt14G0000600</name>
</gene>
<dbReference type="FunFam" id="2.40.50.140:FF:000225">
    <property type="entry name" value="tyrosine--tRNA ligase, cytoplasmic"/>
    <property type="match status" value="1"/>
</dbReference>
<keyword evidence="2 3" id="KW-0694">RNA-binding</keyword>
<organism evidence="5 6">
    <name type="scientific">Buddleja alternifolia</name>
    <dbReference type="NCBI Taxonomy" id="168488"/>
    <lineage>
        <taxon>Eukaryota</taxon>
        <taxon>Viridiplantae</taxon>
        <taxon>Streptophyta</taxon>
        <taxon>Embryophyta</taxon>
        <taxon>Tracheophyta</taxon>
        <taxon>Spermatophyta</taxon>
        <taxon>Magnoliopsida</taxon>
        <taxon>eudicotyledons</taxon>
        <taxon>Gunneridae</taxon>
        <taxon>Pentapetalae</taxon>
        <taxon>asterids</taxon>
        <taxon>lamiids</taxon>
        <taxon>Lamiales</taxon>
        <taxon>Scrophulariaceae</taxon>
        <taxon>Buddlejeae</taxon>
        <taxon>Buddleja</taxon>
    </lineage>
</organism>
<evidence type="ECO:0000313" key="6">
    <source>
        <dbReference type="Proteomes" id="UP000826271"/>
    </source>
</evidence>
<accession>A0AAV6WNA4</accession>
<sequence>MQLGSNIANFPAYLSIHLSSLTHGHGRRNCNQRLYYYYYYHSIHVLQGFLYSAEARRRMQQQLLLCYCTEAAAAEAQSSSTTTTTTETTTLIAIANSLDIRVGRIVKIWRHEEADSLYVEEVDVGEPQPRTICSGLVKYIPIHLLQDKNVIVLANLKPRNMRGVKSSGMLMAASDASHENVELLVPPEGALPGERVWFGSVDQKENLPECTRPGKCQKKKIWELIQPHLRTDESCVASLGTTHYMRTSAGPITSQSLNIAYS</sequence>
<reference evidence="5" key="1">
    <citation type="submission" date="2019-10" db="EMBL/GenBank/DDBJ databases">
        <authorList>
            <person name="Zhang R."/>
            <person name="Pan Y."/>
            <person name="Wang J."/>
            <person name="Ma R."/>
            <person name="Yu S."/>
        </authorList>
    </citation>
    <scope>NUCLEOTIDE SEQUENCE</scope>
    <source>
        <strain evidence="5">LA-IB0</strain>
        <tissue evidence="5">Leaf</tissue>
    </source>
</reference>
<dbReference type="Pfam" id="PF01588">
    <property type="entry name" value="tRNA_bind"/>
    <property type="match status" value="1"/>
</dbReference>
<dbReference type="GO" id="GO:0000049">
    <property type="term" value="F:tRNA binding"/>
    <property type="evidence" value="ECO:0007669"/>
    <property type="project" value="UniProtKB-UniRule"/>
</dbReference>
<evidence type="ECO:0000256" key="1">
    <source>
        <dbReference type="ARBA" id="ARBA00022555"/>
    </source>
</evidence>
<dbReference type="Gene3D" id="2.40.50.140">
    <property type="entry name" value="Nucleic acid-binding proteins"/>
    <property type="match status" value="1"/>
</dbReference>
<dbReference type="InterPro" id="IPR002547">
    <property type="entry name" value="tRNA-bd_dom"/>
</dbReference>
<evidence type="ECO:0000313" key="5">
    <source>
        <dbReference type="EMBL" id="KAG8369334.1"/>
    </source>
</evidence>